<accession>A0ABV6PVC0</accession>
<dbReference type="EMBL" id="JBHLTN010000029">
    <property type="protein sequence ID" value="MFC0593793.1"/>
    <property type="molecule type" value="Genomic_DNA"/>
</dbReference>
<reference evidence="1 2" key="1">
    <citation type="submission" date="2024-09" db="EMBL/GenBank/DDBJ databases">
        <authorList>
            <person name="Sun Q."/>
            <person name="Mori K."/>
        </authorList>
    </citation>
    <scope>NUCLEOTIDE SEQUENCE [LARGE SCALE GENOMIC DNA]</scope>
    <source>
        <strain evidence="1 2">NCAIM B.02336</strain>
    </source>
</reference>
<gene>
    <name evidence="1" type="ORF">ACFFGG_14670</name>
</gene>
<name>A0ABV6PVC0_9BURK</name>
<organism evidence="1 2">
    <name type="scientific">Ottowia pentelensis</name>
    <dbReference type="NCBI Taxonomy" id="511108"/>
    <lineage>
        <taxon>Bacteria</taxon>
        <taxon>Pseudomonadati</taxon>
        <taxon>Pseudomonadota</taxon>
        <taxon>Betaproteobacteria</taxon>
        <taxon>Burkholderiales</taxon>
        <taxon>Comamonadaceae</taxon>
        <taxon>Ottowia</taxon>
    </lineage>
</organism>
<evidence type="ECO:0000313" key="2">
    <source>
        <dbReference type="Proteomes" id="UP001589834"/>
    </source>
</evidence>
<evidence type="ECO:0008006" key="3">
    <source>
        <dbReference type="Google" id="ProtNLM"/>
    </source>
</evidence>
<keyword evidence="2" id="KW-1185">Reference proteome</keyword>
<comment type="caution">
    <text evidence="1">The sequence shown here is derived from an EMBL/GenBank/DDBJ whole genome shotgun (WGS) entry which is preliminary data.</text>
</comment>
<dbReference type="RefSeq" id="WP_377484072.1">
    <property type="nucleotide sequence ID" value="NZ_JBHLTN010000029.1"/>
</dbReference>
<dbReference type="Proteomes" id="UP001589834">
    <property type="component" value="Unassembled WGS sequence"/>
</dbReference>
<sequence>MTNSATRYLVLYLVNGREHQSPWFSDRGRAVLALQVLQAKYGERNATIYVD</sequence>
<evidence type="ECO:0000313" key="1">
    <source>
        <dbReference type="EMBL" id="MFC0593793.1"/>
    </source>
</evidence>
<protein>
    <recommendedName>
        <fullName evidence="3">Transposase</fullName>
    </recommendedName>
</protein>
<proteinExistence type="predicted"/>